<organism evidence="1">
    <name type="scientific">marine sediment metagenome</name>
    <dbReference type="NCBI Taxonomy" id="412755"/>
    <lineage>
        <taxon>unclassified sequences</taxon>
        <taxon>metagenomes</taxon>
        <taxon>ecological metagenomes</taxon>
    </lineage>
</organism>
<gene>
    <name evidence="1" type="ORF">S03H2_13167</name>
</gene>
<dbReference type="SUPFAM" id="SSF53067">
    <property type="entry name" value="Actin-like ATPase domain"/>
    <property type="match status" value="1"/>
</dbReference>
<name>X1FSJ2_9ZZZZ</name>
<accession>X1FSJ2</accession>
<dbReference type="Gene3D" id="3.30.420.40">
    <property type="match status" value="1"/>
</dbReference>
<evidence type="ECO:0000313" key="1">
    <source>
        <dbReference type="EMBL" id="GAH35475.1"/>
    </source>
</evidence>
<evidence type="ECO:0008006" key="2">
    <source>
        <dbReference type="Google" id="ProtNLM"/>
    </source>
</evidence>
<dbReference type="EMBL" id="BARU01006686">
    <property type="protein sequence ID" value="GAH35475.1"/>
    <property type="molecule type" value="Genomic_DNA"/>
</dbReference>
<dbReference type="AlphaFoldDB" id="X1FSJ2"/>
<dbReference type="InterPro" id="IPR043129">
    <property type="entry name" value="ATPase_NBD"/>
</dbReference>
<comment type="caution">
    <text evidence="1">The sequence shown here is derived from an EMBL/GenBank/DDBJ whole genome shotgun (WGS) entry which is preliminary data.</text>
</comment>
<protein>
    <recommendedName>
        <fullName evidence="2">ROK family protein</fullName>
    </recommendedName>
</protein>
<feature type="non-terminal residue" evidence="1">
    <location>
        <position position="1"/>
    </location>
</feature>
<reference evidence="1" key="1">
    <citation type="journal article" date="2014" name="Front. Microbiol.">
        <title>High frequency of phylogenetically diverse reductive dehalogenase-homologous genes in deep subseafloor sedimentary metagenomes.</title>
        <authorList>
            <person name="Kawai M."/>
            <person name="Futagami T."/>
            <person name="Toyoda A."/>
            <person name="Takaki Y."/>
            <person name="Nishi S."/>
            <person name="Hori S."/>
            <person name="Arai W."/>
            <person name="Tsubouchi T."/>
            <person name="Morono Y."/>
            <person name="Uchiyama I."/>
            <person name="Ito T."/>
            <person name="Fujiyama A."/>
            <person name="Inagaki F."/>
            <person name="Takami H."/>
        </authorList>
    </citation>
    <scope>NUCLEOTIDE SEQUENCE</scope>
    <source>
        <strain evidence="1">Expedition CK06-06</strain>
    </source>
</reference>
<proteinExistence type="predicted"/>
<sequence length="83" mass="8676">LANLSVIFFPQIIAITGGTVEAGPVLIEASKERFNDLVGEFHRMLGEAGGTTVIDIKKAVLGSNAGIVGGTIPLLRPYLLEKG</sequence>